<accession>A0A6J4HUL7</accession>
<dbReference type="AlphaFoldDB" id="A0A6J4HUL7"/>
<evidence type="ECO:0000256" key="1">
    <source>
        <dbReference type="SAM" id="MobiDB-lite"/>
    </source>
</evidence>
<sequence length="70" mass="7317">MPIYVYETTGSDKPVQRFEVTQSMKDEPLRTHPETGEPVRRVISGGLGVMVPGGAKPPSSGGCGSGCGCH</sequence>
<feature type="region of interest" description="Disordered" evidence="1">
    <location>
        <begin position="51"/>
        <end position="70"/>
    </location>
</feature>
<proteinExistence type="predicted"/>
<organism evidence="2">
    <name type="scientific">uncultured Chthoniobacterales bacterium</name>
    <dbReference type="NCBI Taxonomy" id="1836801"/>
    <lineage>
        <taxon>Bacteria</taxon>
        <taxon>Pseudomonadati</taxon>
        <taxon>Verrucomicrobiota</taxon>
        <taxon>Spartobacteria</taxon>
        <taxon>Chthoniobacterales</taxon>
        <taxon>environmental samples</taxon>
    </lineage>
</organism>
<evidence type="ECO:0000313" key="2">
    <source>
        <dbReference type="EMBL" id="CAA9233121.1"/>
    </source>
</evidence>
<feature type="compositionally biased region" description="Gly residues" evidence="1">
    <location>
        <begin position="61"/>
        <end position="70"/>
    </location>
</feature>
<dbReference type="EMBL" id="CADCTA010000054">
    <property type="protein sequence ID" value="CAA9233121.1"/>
    <property type="molecule type" value="Genomic_DNA"/>
</dbReference>
<name>A0A6J4HUL7_9BACT</name>
<reference evidence="2" key="1">
    <citation type="submission" date="2020-02" db="EMBL/GenBank/DDBJ databases">
        <authorList>
            <person name="Meier V. D."/>
        </authorList>
    </citation>
    <scope>NUCLEOTIDE SEQUENCE</scope>
    <source>
        <strain evidence="2">AVDCRST_MAG42</strain>
    </source>
</reference>
<protein>
    <submittedName>
        <fullName evidence="2">Uncharacterized protein</fullName>
    </submittedName>
</protein>
<gene>
    <name evidence="2" type="ORF">AVDCRST_MAG42-1239</name>
</gene>